<dbReference type="GO" id="GO:0016020">
    <property type="term" value="C:membrane"/>
    <property type="evidence" value="ECO:0007669"/>
    <property type="project" value="TreeGrafter"/>
</dbReference>
<name>A0A7J8IA99_MOLMO</name>
<dbReference type="PANTHER" id="PTHR10877">
    <property type="entry name" value="POLYCYSTIN FAMILY MEMBER"/>
    <property type="match status" value="1"/>
</dbReference>
<dbReference type="EMBL" id="JACASF010000004">
    <property type="protein sequence ID" value="KAF6481493.1"/>
    <property type="molecule type" value="Genomic_DNA"/>
</dbReference>
<organism evidence="2 3">
    <name type="scientific">Molossus molossus</name>
    <name type="common">Pallas' mastiff bat</name>
    <name type="synonym">Vespertilio molossus</name>
    <dbReference type="NCBI Taxonomy" id="27622"/>
    <lineage>
        <taxon>Eukaryota</taxon>
        <taxon>Metazoa</taxon>
        <taxon>Chordata</taxon>
        <taxon>Craniata</taxon>
        <taxon>Vertebrata</taxon>
        <taxon>Euteleostomi</taxon>
        <taxon>Mammalia</taxon>
        <taxon>Eutheria</taxon>
        <taxon>Laurasiatheria</taxon>
        <taxon>Chiroptera</taxon>
        <taxon>Yangochiroptera</taxon>
        <taxon>Molossidae</taxon>
        <taxon>Molossus</taxon>
    </lineage>
</organism>
<dbReference type="InterPro" id="IPR051223">
    <property type="entry name" value="Polycystin"/>
</dbReference>
<protein>
    <submittedName>
        <fullName evidence="2">Polycystin 2 like 2, transient receptor potential cation channel</fullName>
    </submittedName>
</protein>
<evidence type="ECO:0000256" key="1">
    <source>
        <dbReference type="SAM" id="Phobius"/>
    </source>
</evidence>
<keyword evidence="1" id="KW-0812">Transmembrane</keyword>
<gene>
    <name evidence="2" type="ORF">HJG59_014296</name>
</gene>
<keyword evidence="3" id="KW-1185">Reference proteome</keyword>
<dbReference type="GO" id="GO:0005262">
    <property type="term" value="F:calcium channel activity"/>
    <property type="evidence" value="ECO:0007669"/>
    <property type="project" value="TreeGrafter"/>
</dbReference>
<reference evidence="2 3" key="1">
    <citation type="journal article" date="2020" name="Nature">
        <title>Six reference-quality genomes reveal evolution of bat adaptations.</title>
        <authorList>
            <person name="Jebb D."/>
            <person name="Huang Z."/>
            <person name="Pippel M."/>
            <person name="Hughes G.M."/>
            <person name="Lavrichenko K."/>
            <person name="Devanna P."/>
            <person name="Winkler S."/>
            <person name="Jermiin L.S."/>
            <person name="Skirmuntt E.C."/>
            <person name="Katzourakis A."/>
            <person name="Burkitt-Gray L."/>
            <person name="Ray D.A."/>
            <person name="Sullivan K.A.M."/>
            <person name="Roscito J.G."/>
            <person name="Kirilenko B.M."/>
            <person name="Davalos L.M."/>
            <person name="Corthals A.P."/>
            <person name="Power M.L."/>
            <person name="Jones G."/>
            <person name="Ransome R.D."/>
            <person name="Dechmann D.K.N."/>
            <person name="Locatelli A.G."/>
            <person name="Puechmaille S.J."/>
            <person name="Fedrigo O."/>
            <person name="Jarvis E.D."/>
            <person name="Hiller M."/>
            <person name="Vernes S.C."/>
            <person name="Myers E.W."/>
            <person name="Teeling E.C."/>
        </authorList>
    </citation>
    <scope>NUCLEOTIDE SEQUENCE [LARGE SCALE GENOMIC DNA]</scope>
    <source>
        <strain evidence="2">MMolMol1</strain>
        <tissue evidence="2">Muscle</tissue>
    </source>
</reference>
<comment type="caution">
    <text evidence="2">The sequence shown here is derived from an EMBL/GenBank/DDBJ whole genome shotgun (WGS) entry which is preliminary data.</text>
</comment>
<evidence type="ECO:0000313" key="3">
    <source>
        <dbReference type="Proteomes" id="UP000550707"/>
    </source>
</evidence>
<feature type="transmembrane region" description="Helical" evidence="1">
    <location>
        <begin position="32"/>
        <end position="51"/>
    </location>
</feature>
<dbReference type="AlphaFoldDB" id="A0A7J8IA99"/>
<dbReference type="PANTHER" id="PTHR10877:SF47">
    <property type="entry name" value="POLYCYSTIN-2-LIKE PROTEIN 2"/>
    <property type="match status" value="1"/>
</dbReference>
<accession>A0A7J8IA99</accession>
<keyword evidence="2" id="KW-0675">Receptor</keyword>
<sequence length="115" mass="13520">MPVASRWHRGGTPTHKLHFRKEVEIRTTLQELLLYCIFLINLCILTFGMVNQHMYYLNKVMSSLFLDTSMPGDERTNFKSIRSITDFWKIGGRIPCNWRNTYFMAVLLCEAPQIC</sequence>
<keyword evidence="1" id="KW-1133">Transmembrane helix</keyword>
<dbReference type="GO" id="GO:0050982">
    <property type="term" value="P:detection of mechanical stimulus"/>
    <property type="evidence" value="ECO:0007669"/>
    <property type="project" value="TreeGrafter"/>
</dbReference>
<keyword evidence="1" id="KW-0472">Membrane</keyword>
<proteinExistence type="predicted"/>
<evidence type="ECO:0000313" key="2">
    <source>
        <dbReference type="EMBL" id="KAF6481493.1"/>
    </source>
</evidence>
<dbReference type="Proteomes" id="UP000550707">
    <property type="component" value="Unassembled WGS sequence"/>
</dbReference>